<dbReference type="Pfam" id="PF01175">
    <property type="entry name" value="Urocanase"/>
    <property type="match status" value="1"/>
</dbReference>
<dbReference type="RefSeq" id="WP_000416942.1">
    <property type="nucleotide sequence ID" value="NZ_JH792025.1"/>
</dbReference>
<evidence type="ECO:0000256" key="5">
    <source>
        <dbReference type="ARBA" id="ARBA00023027"/>
    </source>
</evidence>
<feature type="binding site" evidence="10">
    <location>
        <begin position="260"/>
        <end position="264"/>
    </location>
    <ligand>
        <name>NAD(+)</name>
        <dbReference type="ChEBI" id="CHEBI:57540"/>
    </ligand>
</feature>
<comment type="caution">
    <text evidence="14">The sequence shown here is derived from an EMBL/GenBank/DDBJ whole genome shotgun (WGS) entry which is preliminary data.</text>
</comment>
<dbReference type="PIRSF" id="PIRSF001423">
    <property type="entry name" value="Urocanate_hydrat"/>
    <property type="match status" value="1"/>
</dbReference>
<dbReference type="PROSITE" id="PS01233">
    <property type="entry name" value="UROCANASE"/>
    <property type="match status" value="1"/>
</dbReference>
<keyword evidence="10" id="KW-0963">Cytoplasm</keyword>
<evidence type="ECO:0000256" key="7">
    <source>
        <dbReference type="ARBA" id="ARBA00031640"/>
    </source>
</evidence>
<dbReference type="InterPro" id="IPR036190">
    <property type="entry name" value="Urocanase_sf"/>
</dbReference>
<keyword evidence="4 10" id="KW-0369">Histidine metabolism</keyword>
<comment type="similarity">
    <text evidence="2 10">Belongs to the urocanase family.</text>
</comment>
<comment type="pathway">
    <text evidence="1 10">Amino-acid degradation; L-histidine degradation into L-glutamate; N-formimidoyl-L-glutamate from L-histidine: step 2/3.</text>
</comment>
<dbReference type="EC" id="4.2.1.49" evidence="3 10"/>
<name>A0A9W5K6W5_BACC8</name>
<dbReference type="SUPFAM" id="SSF111326">
    <property type="entry name" value="Urocanase"/>
    <property type="match status" value="1"/>
</dbReference>
<dbReference type="GO" id="GO:0016153">
    <property type="term" value="F:urocanate hydratase activity"/>
    <property type="evidence" value="ECO:0007669"/>
    <property type="project" value="UniProtKB-UniRule"/>
</dbReference>
<dbReference type="InterPro" id="IPR023636">
    <property type="entry name" value="Urocanase_CS"/>
</dbReference>
<dbReference type="NCBIfam" id="TIGR01228">
    <property type="entry name" value="hutU"/>
    <property type="match status" value="1"/>
</dbReference>
<evidence type="ECO:0000256" key="4">
    <source>
        <dbReference type="ARBA" id="ARBA00022808"/>
    </source>
</evidence>
<feature type="domain" description="Urocanase C-terminal" evidence="13">
    <location>
        <begin position="348"/>
        <end position="542"/>
    </location>
</feature>
<protein>
    <recommendedName>
        <fullName evidence="3 10">Urocanate hydratase</fullName>
        <shortName evidence="10">Urocanase</shortName>
        <ecNumber evidence="3 10">4.2.1.49</ecNumber>
    </recommendedName>
    <alternativeName>
        <fullName evidence="7 10">Imidazolonepropionate hydrolase</fullName>
    </alternativeName>
</protein>
<evidence type="ECO:0000256" key="2">
    <source>
        <dbReference type="ARBA" id="ARBA00007578"/>
    </source>
</evidence>
<dbReference type="InterPro" id="IPR023637">
    <property type="entry name" value="Urocanase-like"/>
</dbReference>
<evidence type="ECO:0000256" key="8">
    <source>
        <dbReference type="ARBA" id="ARBA00047623"/>
    </source>
</evidence>
<dbReference type="PANTHER" id="PTHR12216:SF4">
    <property type="entry name" value="UROCANATE HYDRATASE"/>
    <property type="match status" value="1"/>
</dbReference>
<feature type="active site" evidence="10">
    <location>
        <position position="407"/>
    </location>
</feature>
<feature type="binding site" evidence="10">
    <location>
        <position position="319"/>
    </location>
    <ligand>
        <name>NAD(+)</name>
        <dbReference type="ChEBI" id="CHEBI:57540"/>
    </ligand>
</feature>
<feature type="binding site" evidence="10">
    <location>
        <position position="489"/>
    </location>
    <ligand>
        <name>NAD(+)</name>
        <dbReference type="ChEBI" id="CHEBI:57540"/>
    </ligand>
</feature>
<dbReference type="AlphaFoldDB" id="A0A9W5K6W5"/>
<evidence type="ECO:0000259" key="11">
    <source>
        <dbReference type="Pfam" id="PF01175"/>
    </source>
</evidence>
<feature type="domain" description="Urocanase Rossmann-like" evidence="11">
    <location>
        <begin position="137"/>
        <end position="345"/>
    </location>
</feature>
<dbReference type="HAMAP" id="MF_00577">
    <property type="entry name" value="HutU"/>
    <property type="match status" value="1"/>
</dbReference>
<gene>
    <name evidence="10" type="primary">hutU</name>
    <name evidence="14" type="ORF">IIA_03372</name>
</gene>
<comment type="subcellular location">
    <subcellularLocation>
        <location evidence="10">Cytoplasm</location>
    </subcellularLocation>
</comment>
<feature type="binding site" evidence="10">
    <location>
        <begin position="239"/>
        <end position="240"/>
    </location>
    <ligand>
        <name>NAD(+)</name>
        <dbReference type="ChEBI" id="CHEBI:57540"/>
    </ligand>
</feature>
<keyword evidence="6 10" id="KW-0456">Lyase</keyword>
<dbReference type="InterPro" id="IPR035085">
    <property type="entry name" value="Urocanase_Rossmann-like"/>
</dbReference>
<reference evidence="14" key="1">
    <citation type="submission" date="2012-04" db="EMBL/GenBank/DDBJ databases">
        <title>The Genome Sequence of Bacillus cereus VD014.</title>
        <authorList>
            <consortium name="The Broad Institute Genome Sequencing Platform"/>
            <consortium name="The Broad Institute Genome Sequencing Center for Infectious Disease"/>
            <person name="Feldgarden M."/>
            <person name="Van der Auwera G.A."/>
            <person name="Mahillon J."/>
            <person name="Duprez V."/>
            <person name="Timmery S."/>
            <person name="Mattelet C."/>
            <person name="Dierick K."/>
            <person name="Sun M."/>
            <person name="Yu Z."/>
            <person name="Zhu L."/>
            <person name="Hu X."/>
            <person name="Shank E.B."/>
            <person name="Swiecicka I."/>
            <person name="Hansen B.M."/>
            <person name="Andrup L."/>
            <person name="Young S.K."/>
            <person name="Zeng Q."/>
            <person name="Gargeya S."/>
            <person name="Fitzgerald M."/>
            <person name="Haas B."/>
            <person name="Abouelleil A."/>
            <person name="Alvarado L."/>
            <person name="Arachchi H.M."/>
            <person name="Berlin A."/>
            <person name="Chapman S.B."/>
            <person name="Goldberg J."/>
            <person name="Griggs A."/>
            <person name="Gujja S."/>
            <person name="Hansen M."/>
            <person name="Howarth C."/>
            <person name="Imamovic A."/>
            <person name="Larimer J."/>
            <person name="McCowen C."/>
            <person name="Montmayeur A."/>
            <person name="Murphy C."/>
            <person name="Neiman D."/>
            <person name="Pearson M."/>
            <person name="Priest M."/>
            <person name="Roberts A."/>
            <person name="Saif S."/>
            <person name="Shea T."/>
            <person name="Sisk P."/>
            <person name="Sykes S."/>
            <person name="Wortman J."/>
            <person name="Nusbaum C."/>
            <person name="Birren B."/>
        </authorList>
    </citation>
    <scope>NUCLEOTIDE SEQUENCE</scope>
    <source>
        <strain evidence="14">VD014</strain>
    </source>
</reference>
<feature type="binding site" evidence="10">
    <location>
        <begin position="270"/>
        <end position="271"/>
    </location>
    <ligand>
        <name>NAD(+)</name>
        <dbReference type="ChEBI" id="CHEBI:57540"/>
    </ligand>
</feature>
<sequence length="552" mass="60748">MEKVQQTIRAPRGTELQTKGWVQEAALRMLMNNLDPEVAEKPEELVVYGGIGRAARNWESYQAIVDSLKTLESDETLLVQSGKPVAIFKSHEAAPRVLLANSNLVPKWANWDHFRELEKKGLMMYGQMTAGSWIYIGTQGILQGTYETFGEAARQHFDGSLKGTLTLTAGLGGMGGAQPLAVTMNGGVVIAIDVDKRSIDRRIEKRYCDMYTESLEEALTVANEYKEKKEPISIGLLGNAAEILPELVKRNITPDLVTDQTSAHDPLNGYIPVGYTLEEAAKLREEDPERYVQLSKESMTKHVEAMLAMQAKGAITFDYGNNIRQVAFDEGLKNAFDFPGFVPAFIRPLFCEGKGPFRWVALSGDPEDIYKTDEVILREFADNEHLCNWIRMARQQVEFQGLPSRICWLGYGERAKFGRIINEMVANGELSAPIVIGRDHLDCGSVASPNRETEAMKDGSDAVADWPILNALINSVNGASWVSVHHGGGVGMGYSLHAGMVIVADGTEAAAKRIERVLTSDPGMGVVRHVDAGYDLAVETAKEKGVNIPMMK</sequence>
<dbReference type="FunFam" id="3.40.50.10730:FF:000001">
    <property type="entry name" value="Urocanate hydratase"/>
    <property type="match status" value="1"/>
</dbReference>
<feature type="binding site" evidence="10">
    <location>
        <position position="193"/>
    </location>
    <ligand>
        <name>NAD(+)</name>
        <dbReference type="ChEBI" id="CHEBI:57540"/>
    </ligand>
</feature>
<dbReference type="InterPro" id="IPR035401">
    <property type="entry name" value="Urocanase_C"/>
</dbReference>
<feature type="binding site" evidence="10">
    <location>
        <position position="127"/>
    </location>
    <ligand>
        <name>NAD(+)</name>
        <dbReference type="ChEBI" id="CHEBI:57540"/>
    </ligand>
</feature>
<comment type="catalytic activity">
    <reaction evidence="8 10">
        <text>4-imidazolone-5-propanoate = trans-urocanate + H2O</text>
        <dbReference type="Rhea" id="RHEA:13101"/>
        <dbReference type="ChEBI" id="CHEBI:15377"/>
        <dbReference type="ChEBI" id="CHEBI:17771"/>
        <dbReference type="ChEBI" id="CHEBI:77893"/>
        <dbReference type="EC" id="4.2.1.49"/>
    </reaction>
</comment>
<evidence type="ECO:0000256" key="3">
    <source>
        <dbReference type="ARBA" id="ARBA00011992"/>
    </source>
</evidence>
<evidence type="ECO:0000259" key="12">
    <source>
        <dbReference type="Pfam" id="PF17391"/>
    </source>
</evidence>
<comment type="caution">
    <text evidence="10">Lacks conserved residue(s) required for the propagation of feature annotation.</text>
</comment>
<evidence type="ECO:0000256" key="9">
    <source>
        <dbReference type="ARBA" id="ARBA00056569"/>
    </source>
</evidence>
<dbReference type="InterPro" id="IPR038364">
    <property type="entry name" value="Urocanase_central_sf"/>
</dbReference>
<evidence type="ECO:0000313" key="14">
    <source>
        <dbReference type="EMBL" id="EJR20930.1"/>
    </source>
</evidence>
<feature type="binding site" evidence="10">
    <location>
        <begin position="49"/>
        <end position="50"/>
    </location>
    <ligand>
        <name>NAD(+)</name>
        <dbReference type="ChEBI" id="CHEBI:57540"/>
    </ligand>
</feature>
<dbReference type="PANTHER" id="PTHR12216">
    <property type="entry name" value="UROCANATE HYDRATASE"/>
    <property type="match status" value="1"/>
</dbReference>
<feature type="domain" description="Urocanase N-terminal" evidence="12">
    <location>
        <begin position="8"/>
        <end position="134"/>
    </location>
</feature>
<dbReference type="Proteomes" id="UP000006607">
    <property type="component" value="Unassembled WGS sequence"/>
</dbReference>
<dbReference type="Gene3D" id="3.40.1770.10">
    <property type="entry name" value="Urocanase superfamily"/>
    <property type="match status" value="1"/>
</dbReference>
<comment type="function">
    <text evidence="9 10">Catalyzes the conversion of urocanate to 4-imidazolone-5-propionate.</text>
</comment>
<dbReference type="GO" id="GO:0005737">
    <property type="term" value="C:cytoplasm"/>
    <property type="evidence" value="ECO:0007669"/>
    <property type="project" value="UniProtKB-SubCell"/>
</dbReference>
<comment type="cofactor">
    <cofactor evidence="10">
        <name>NAD(+)</name>
        <dbReference type="ChEBI" id="CHEBI:57540"/>
    </cofactor>
    <text evidence="10">Binds 1 NAD(+) per subunit.</text>
</comment>
<evidence type="ECO:0000313" key="15">
    <source>
        <dbReference type="Proteomes" id="UP000006607"/>
    </source>
</evidence>
<evidence type="ECO:0000256" key="1">
    <source>
        <dbReference type="ARBA" id="ARBA00004794"/>
    </source>
</evidence>
<dbReference type="GO" id="GO:0006548">
    <property type="term" value="P:L-histidine catabolic process"/>
    <property type="evidence" value="ECO:0007669"/>
    <property type="project" value="UniProtKB-UniRule"/>
</dbReference>
<accession>A0A9W5K6W5</accession>
<evidence type="ECO:0000259" key="13">
    <source>
        <dbReference type="Pfam" id="PF17392"/>
    </source>
</evidence>
<feature type="binding site" evidence="10">
    <location>
        <begin position="173"/>
        <end position="175"/>
    </location>
    <ligand>
        <name>NAD(+)</name>
        <dbReference type="ChEBI" id="CHEBI:57540"/>
    </ligand>
</feature>
<dbReference type="InterPro" id="IPR055351">
    <property type="entry name" value="Urocanase"/>
</dbReference>
<dbReference type="Gene3D" id="3.40.50.10730">
    <property type="entry name" value="Urocanase like domains"/>
    <property type="match status" value="1"/>
</dbReference>
<dbReference type="InterPro" id="IPR035400">
    <property type="entry name" value="Urocanase_N"/>
</dbReference>
<keyword evidence="5 10" id="KW-0520">NAD</keyword>
<dbReference type="Pfam" id="PF17391">
    <property type="entry name" value="Urocanase_N"/>
    <property type="match status" value="1"/>
</dbReference>
<dbReference type="EMBL" id="AHER01000035">
    <property type="protein sequence ID" value="EJR20930.1"/>
    <property type="molecule type" value="Genomic_DNA"/>
</dbReference>
<evidence type="ECO:0000256" key="6">
    <source>
        <dbReference type="ARBA" id="ARBA00023239"/>
    </source>
</evidence>
<organism evidence="14 15">
    <name type="scientific">Bacillus cereus (strain VD014)</name>
    <dbReference type="NCBI Taxonomy" id="1053223"/>
    <lineage>
        <taxon>Bacteria</taxon>
        <taxon>Bacillati</taxon>
        <taxon>Bacillota</taxon>
        <taxon>Bacilli</taxon>
        <taxon>Bacillales</taxon>
        <taxon>Bacillaceae</taxon>
        <taxon>Bacillus</taxon>
        <taxon>Bacillus cereus group</taxon>
    </lineage>
</organism>
<dbReference type="NCBIfam" id="NF003820">
    <property type="entry name" value="PRK05414.1"/>
    <property type="match status" value="1"/>
</dbReference>
<evidence type="ECO:0000256" key="10">
    <source>
        <dbReference type="HAMAP-Rule" id="MF_00577"/>
    </source>
</evidence>
<dbReference type="Pfam" id="PF17392">
    <property type="entry name" value="Urocanase_C"/>
    <property type="match status" value="1"/>
</dbReference>
<proteinExistence type="inferred from homology"/>